<dbReference type="Gene3D" id="3.10.180.10">
    <property type="entry name" value="2,3-Dihydroxybiphenyl 1,2-Dioxygenase, domain 1"/>
    <property type="match status" value="1"/>
</dbReference>
<dbReference type="SUPFAM" id="SSF54593">
    <property type="entry name" value="Glyoxalase/Bleomycin resistance protein/Dihydroxybiphenyl dioxygenase"/>
    <property type="match status" value="1"/>
</dbReference>
<accession>A0A7W6GS38</accession>
<dbReference type="Proteomes" id="UP000541426">
    <property type="component" value="Unassembled WGS sequence"/>
</dbReference>
<gene>
    <name evidence="2" type="ORF">GGQ68_001711</name>
</gene>
<proteinExistence type="predicted"/>
<dbReference type="Pfam" id="PF19581">
    <property type="entry name" value="Glyoxalase_7"/>
    <property type="match status" value="1"/>
</dbReference>
<protein>
    <submittedName>
        <fullName evidence="2">Uncharacterized protein</fullName>
    </submittedName>
</protein>
<dbReference type="InterPro" id="IPR000335">
    <property type="entry name" value="Bleomycin-R"/>
</dbReference>
<dbReference type="EMBL" id="JACIEJ010000003">
    <property type="protein sequence ID" value="MBB3985382.1"/>
    <property type="molecule type" value="Genomic_DNA"/>
</dbReference>
<name>A0A7W6GS38_9RHOB</name>
<evidence type="ECO:0000313" key="2">
    <source>
        <dbReference type="EMBL" id="MBB3985382.1"/>
    </source>
</evidence>
<sequence>MTLRVSHSAPVFRSFDAALARAFYVDWLQFDWEGEHRFHPGAPLYAFLRLGTFHLHLSEHHGDATPGSTALVYVEGLRAFHAALPENPNMRPGLDLQPWGLEMSVTDPFGNRLRFLDQKETAD</sequence>
<keyword evidence="3" id="KW-1185">Reference proteome</keyword>
<evidence type="ECO:0000313" key="3">
    <source>
        <dbReference type="Proteomes" id="UP000541426"/>
    </source>
</evidence>
<reference evidence="2 3" key="1">
    <citation type="submission" date="2020-08" db="EMBL/GenBank/DDBJ databases">
        <title>Genomic Encyclopedia of Type Strains, Phase IV (KMG-IV): sequencing the most valuable type-strain genomes for metagenomic binning, comparative biology and taxonomic classification.</title>
        <authorList>
            <person name="Goeker M."/>
        </authorList>
    </citation>
    <scope>NUCLEOTIDE SEQUENCE [LARGE SCALE GENOMIC DNA]</scope>
    <source>
        <strain evidence="2 3">DSM 102235</strain>
    </source>
</reference>
<keyword evidence="1" id="KW-0046">Antibiotic resistance</keyword>
<dbReference type="InterPro" id="IPR029068">
    <property type="entry name" value="Glyas_Bleomycin-R_OHBP_Dase"/>
</dbReference>
<dbReference type="AlphaFoldDB" id="A0A7W6GS38"/>
<comment type="caution">
    <text evidence="2">The sequence shown here is derived from an EMBL/GenBank/DDBJ whole genome shotgun (WGS) entry which is preliminary data.</text>
</comment>
<dbReference type="GO" id="GO:0046677">
    <property type="term" value="P:response to antibiotic"/>
    <property type="evidence" value="ECO:0007669"/>
    <property type="project" value="UniProtKB-KW"/>
</dbReference>
<evidence type="ECO:0000256" key="1">
    <source>
        <dbReference type="ARBA" id="ARBA00023251"/>
    </source>
</evidence>
<organism evidence="2 3">
    <name type="scientific">Sagittula marina</name>
    <dbReference type="NCBI Taxonomy" id="943940"/>
    <lineage>
        <taxon>Bacteria</taxon>
        <taxon>Pseudomonadati</taxon>
        <taxon>Pseudomonadota</taxon>
        <taxon>Alphaproteobacteria</taxon>
        <taxon>Rhodobacterales</taxon>
        <taxon>Roseobacteraceae</taxon>
        <taxon>Sagittula</taxon>
    </lineage>
</organism>
<dbReference type="RefSeq" id="WP_183964853.1">
    <property type="nucleotide sequence ID" value="NZ_BAABBZ010000059.1"/>
</dbReference>